<feature type="non-terminal residue" evidence="4">
    <location>
        <position position="167"/>
    </location>
</feature>
<evidence type="ECO:0000256" key="3">
    <source>
        <dbReference type="PROSITE-ProRule" id="PRU00339"/>
    </source>
</evidence>
<dbReference type="InterPro" id="IPR011990">
    <property type="entry name" value="TPR-like_helical_dom_sf"/>
</dbReference>
<feature type="repeat" description="TPR" evidence="3">
    <location>
        <begin position="15"/>
        <end position="48"/>
    </location>
</feature>
<dbReference type="Pfam" id="PF14559">
    <property type="entry name" value="TPR_19"/>
    <property type="match status" value="1"/>
</dbReference>
<evidence type="ECO:0000256" key="1">
    <source>
        <dbReference type="ARBA" id="ARBA00022737"/>
    </source>
</evidence>
<dbReference type="InterPro" id="IPR019734">
    <property type="entry name" value="TPR_rpt"/>
</dbReference>
<dbReference type="PANTHER" id="PTHR12558:SF13">
    <property type="entry name" value="CELL DIVISION CYCLE PROTEIN 27 HOMOLOG"/>
    <property type="match status" value="1"/>
</dbReference>
<sequence length="167" mass="19244">MDAFDFALSINESDFTALSLKAHCLSLAGRMEEALVLFRECLDLKPDNSVIFSSLVDTYMALERPEEALRTLEEWSLVDNTDILFVTKKVNILLRLNQKEQAEQFLNSSKLLVQNPESLLAIEGEIYFQKEDFEHAETLFRKAFELNPDDLFLFDRLATIDIVNGRF</sequence>
<reference evidence="4" key="1">
    <citation type="journal article" date="2013" name="Environ. Microbiol.">
        <title>Seasonally variable intestinal metagenomes of the red palm weevil (Rhynchophorus ferrugineus).</title>
        <authorList>
            <person name="Jia S."/>
            <person name="Zhang X."/>
            <person name="Zhang G."/>
            <person name="Yin A."/>
            <person name="Zhang S."/>
            <person name="Li F."/>
            <person name="Wang L."/>
            <person name="Zhao D."/>
            <person name="Yun Q."/>
            <person name="Tala"/>
            <person name="Wang J."/>
            <person name="Sun G."/>
            <person name="Baabdullah M."/>
            <person name="Yu X."/>
            <person name="Hu S."/>
            <person name="Al-Mssallem I.S."/>
            <person name="Yu J."/>
        </authorList>
    </citation>
    <scope>NUCLEOTIDE SEQUENCE</scope>
</reference>
<dbReference type="InterPro" id="IPR013105">
    <property type="entry name" value="TPR_2"/>
</dbReference>
<dbReference type="AlphaFoldDB" id="A0A060C5P0"/>
<dbReference type="EMBL" id="KF120787">
    <property type="protein sequence ID" value="AIA88066.1"/>
    <property type="molecule type" value="Genomic_DNA"/>
</dbReference>
<dbReference type="SUPFAM" id="SSF48452">
    <property type="entry name" value="TPR-like"/>
    <property type="match status" value="1"/>
</dbReference>
<dbReference type="PANTHER" id="PTHR12558">
    <property type="entry name" value="CELL DIVISION CYCLE 16,23,27"/>
    <property type="match status" value="1"/>
</dbReference>
<keyword evidence="2 3" id="KW-0802">TPR repeat</keyword>
<proteinExistence type="predicted"/>
<organism evidence="4">
    <name type="scientific">uncultured Polynucleobacter sp</name>
    <dbReference type="NCBI Taxonomy" id="312149"/>
    <lineage>
        <taxon>Bacteria</taxon>
        <taxon>Pseudomonadati</taxon>
        <taxon>Pseudomonadota</taxon>
        <taxon>Betaproteobacteria</taxon>
        <taxon>Burkholderiales</taxon>
        <taxon>Burkholderiaceae</taxon>
        <taxon>Polynucleobacter</taxon>
        <taxon>environmental samples</taxon>
    </lineage>
</organism>
<evidence type="ECO:0000256" key="2">
    <source>
        <dbReference type="ARBA" id="ARBA00022803"/>
    </source>
</evidence>
<dbReference type="SMART" id="SM00028">
    <property type="entry name" value="TPR"/>
    <property type="match status" value="2"/>
</dbReference>
<dbReference type="PROSITE" id="PS50005">
    <property type="entry name" value="TPR"/>
    <property type="match status" value="2"/>
</dbReference>
<keyword evidence="1" id="KW-0677">Repeat</keyword>
<feature type="repeat" description="TPR" evidence="3">
    <location>
        <begin position="117"/>
        <end position="150"/>
    </location>
</feature>
<protein>
    <submittedName>
        <fullName evidence="4">CAZy families GT41 protein</fullName>
    </submittedName>
</protein>
<accession>A0A060C5P0</accession>
<name>A0A060C5P0_9BURK</name>
<dbReference type="Pfam" id="PF07719">
    <property type="entry name" value="TPR_2"/>
    <property type="match status" value="1"/>
</dbReference>
<dbReference type="Gene3D" id="1.25.40.10">
    <property type="entry name" value="Tetratricopeptide repeat domain"/>
    <property type="match status" value="1"/>
</dbReference>
<evidence type="ECO:0000313" key="4">
    <source>
        <dbReference type="EMBL" id="AIA88066.1"/>
    </source>
</evidence>